<dbReference type="InterPro" id="IPR012319">
    <property type="entry name" value="FPG_cat"/>
</dbReference>
<dbReference type="InterPro" id="IPR020629">
    <property type="entry name" value="FPG_Glyclase"/>
</dbReference>
<dbReference type="InterPro" id="IPR000214">
    <property type="entry name" value="Znf_DNA_glyclase/AP_lyase"/>
</dbReference>
<dbReference type="SUPFAM" id="SSF81624">
    <property type="entry name" value="N-terminal domain of MutM-like DNA repair proteins"/>
    <property type="match status" value="1"/>
</dbReference>
<dbReference type="InterPro" id="IPR015887">
    <property type="entry name" value="DNA_glyclase_Znf_dom_DNA_BS"/>
</dbReference>
<dbReference type="GO" id="GO:0003684">
    <property type="term" value="F:damaged DNA binding"/>
    <property type="evidence" value="ECO:0007669"/>
    <property type="project" value="InterPro"/>
</dbReference>
<evidence type="ECO:0000256" key="6">
    <source>
        <dbReference type="ARBA" id="ARBA00022771"/>
    </source>
</evidence>
<dbReference type="SUPFAM" id="SSF46946">
    <property type="entry name" value="S13-like H2TH domain"/>
    <property type="match status" value="1"/>
</dbReference>
<dbReference type="Gene3D" id="1.10.8.50">
    <property type="match status" value="1"/>
</dbReference>
<dbReference type="InterPro" id="IPR010979">
    <property type="entry name" value="Ribosomal_uS13-like_H2TH"/>
</dbReference>
<evidence type="ECO:0000256" key="2">
    <source>
        <dbReference type="ARBA" id="ARBA00009409"/>
    </source>
</evidence>
<dbReference type="RefSeq" id="WP_039195569.1">
    <property type="nucleotide sequence ID" value="NZ_JRFJ01000006.1"/>
</dbReference>
<evidence type="ECO:0000256" key="12">
    <source>
        <dbReference type="ARBA" id="ARBA00023268"/>
    </source>
</evidence>
<feature type="domain" description="Formamidopyrimidine-DNA glycosylase catalytic" evidence="17">
    <location>
        <begin position="2"/>
        <end position="131"/>
    </location>
</feature>
<keyword evidence="6 15" id="KW-0863">Zinc-finger</keyword>
<comment type="function">
    <text evidence="15">Involved in base excision repair of DNA damaged by oxidation or by mutagenic agents. Acts as DNA glycosylase that recognizes and removes damaged bases. Has a preference for oxidized purines, such as 7,8-dihydro-8-oxoguanine (8-oxoG). Has AP (apurinic/apyrimidinic) lyase activity and introduces nicks in the DNA strand. Cleaves the DNA backbone by beta-delta elimination to generate a single-strand break at the site of the removed base with both 3'- and 5'-phosphates.</text>
</comment>
<evidence type="ECO:0000256" key="8">
    <source>
        <dbReference type="ARBA" id="ARBA00022833"/>
    </source>
</evidence>
<evidence type="ECO:0000313" key="19">
    <source>
        <dbReference type="Proteomes" id="UP000030826"/>
    </source>
</evidence>
<proteinExistence type="inferred from homology"/>
<evidence type="ECO:0000256" key="3">
    <source>
        <dbReference type="ARBA" id="ARBA00011245"/>
    </source>
</evidence>
<comment type="catalytic activity">
    <reaction evidence="1 15">
        <text>Hydrolysis of DNA containing ring-opened 7-methylguanine residues, releasing 2,6-diamino-4-hydroxy-5-(N-methyl)formamidopyrimidine.</text>
        <dbReference type="EC" id="3.2.2.23"/>
    </reaction>
</comment>
<comment type="similarity">
    <text evidence="2 15">Belongs to the FPG family.</text>
</comment>
<evidence type="ECO:0000256" key="4">
    <source>
        <dbReference type="ARBA" id="ARBA00022723"/>
    </source>
</evidence>
<dbReference type="NCBIfam" id="NF002211">
    <property type="entry name" value="PRK01103.1"/>
    <property type="match status" value="1"/>
</dbReference>
<sequence length="298" mass="32927">MPELPEVETVRRGLAPAMEGATIISVALNRADLRFPFDGDFAQRLAGQRILSLSRRAKYLLCELETDDILAMHLGMSGSFRIERPHAEADRPGLFHHPRAEGRLHDHVAIHLQRPDGSTPSIVYNDPRRFGFMRLLTRAQMAEDPMFRNLGVEPTGNALSPDYLALRLAGRAAPLKSALLDQTIIAGLGNIYVCEALWRARLSPRRSAGSLVRASGQATERLERLTVHIRETIADAIAAGGSSLRDYRQADGSLGYFQHAFAAYDREGQPCRHEGCAGTIARIVQSGRSTFFCPVCQR</sequence>
<dbReference type="Pfam" id="PF01149">
    <property type="entry name" value="Fapy_DNA_glyco"/>
    <property type="match status" value="1"/>
</dbReference>
<dbReference type="PROSITE" id="PS01242">
    <property type="entry name" value="ZF_FPG_1"/>
    <property type="match status" value="1"/>
</dbReference>
<dbReference type="SMART" id="SM01232">
    <property type="entry name" value="H2TH"/>
    <property type="match status" value="1"/>
</dbReference>
<keyword evidence="4 15" id="KW-0479">Metal-binding</keyword>
<keyword evidence="5 15" id="KW-0227">DNA damage</keyword>
<comment type="catalytic activity">
    <reaction evidence="14 15">
        <text>2'-deoxyribonucleotide-(2'-deoxyribose 5'-phosphate)-2'-deoxyribonucleotide-DNA = a 3'-end 2'-deoxyribonucleotide-(2,3-dehydro-2,3-deoxyribose 5'-phosphate)-DNA + a 5'-end 5'-phospho-2'-deoxyribonucleoside-DNA + H(+)</text>
        <dbReference type="Rhea" id="RHEA:66592"/>
        <dbReference type="Rhea" id="RHEA-COMP:13180"/>
        <dbReference type="Rhea" id="RHEA-COMP:16897"/>
        <dbReference type="Rhea" id="RHEA-COMP:17067"/>
        <dbReference type="ChEBI" id="CHEBI:15378"/>
        <dbReference type="ChEBI" id="CHEBI:136412"/>
        <dbReference type="ChEBI" id="CHEBI:157695"/>
        <dbReference type="ChEBI" id="CHEBI:167181"/>
        <dbReference type="EC" id="4.2.99.18"/>
    </reaction>
</comment>
<feature type="active site" description="Proton donor" evidence="15">
    <location>
        <position position="3"/>
    </location>
</feature>
<dbReference type="Pfam" id="PF06831">
    <property type="entry name" value="H2TH"/>
    <property type="match status" value="1"/>
</dbReference>
<dbReference type="Pfam" id="PF06827">
    <property type="entry name" value="zf-FPG_IleRS"/>
    <property type="match status" value="1"/>
</dbReference>
<keyword evidence="10 15" id="KW-0234">DNA repair</keyword>
<evidence type="ECO:0000256" key="13">
    <source>
        <dbReference type="ARBA" id="ARBA00023295"/>
    </source>
</evidence>
<comment type="caution">
    <text evidence="18">The sequence shown here is derived from an EMBL/GenBank/DDBJ whole genome shotgun (WGS) entry which is preliminary data.</text>
</comment>
<dbReference type="STRING" id="370622.LA66_18795"/>
<dbReference type="GO" id="GO:0140078">
    <property type="term" value="F:class I DNA-(apurinic or apyrimidinic site) endonuclease activity"/>
    <property type="evidence" value="ECO:0007669"/>
    <property type="project" value="UniProtKB-EC"/>
</dbReference>
<dbReference type="HAMAP" id="MF_00103">
    <property type="entry name" value="Fapy_DNA_glycosyl"/>
    <property type="match status" value="1"/>
</dbReference>
<evidence type="ECO:0000256" key="10">
    <source>
        <dbReference type="ARBA" id="ARBA00023204"/>
    </source>
</evidence>
<dbReference type="SMART" id="SM00898">
    <property type="entry name" value="Fapy_DNA_glyco"/>
    <property type="match status" value="1"/>
</dbReference>
<dbReference type="GO" id="GO:0006284">
    <property type="term" value="P:base-excision repair"/>
    <property type="evidence" value="ECO:0007669"/>
    <property type="project" value="InterPro"/>
</dbReference>
<comment type="cofactor">
    <cofactor evidence="15">
        <name>Zn(2+)</name>
        <dbReference type="ChEBI" id="CHEBI:29105"/>
    </cofactor>
    <text evidence="15">Binds 1 zinc ion per subunit.</text>
</comment>
<accession>A0A0B1Q3M4</accession>
<evidence type="ECO:0000256" key="14">
    <source>
        <dbReference type="ARBA" id="ARBA00044632"/>
    </source>
</evidence>
<dbReference type="InterPro" id="IPR015886">
    <property type="entry name" value="H2TH_FPG"/>
</dbReference>
<dbReference type="CDD" id="cd08966">
    <property type="entry name" value="EcFpg-like_N"/>
    <property type="match status" value="1"/>
</dbReference>
<protein>
    <recommendedName>
        <fullName evidence="15">Formamidopyrimidine-DNA glycosylase</fullName>
        <shortName evidence="15">Fapy-DNA glycosylase</shortName>
        <ecNumber evidence="15">3.2.2.23</ecNumber>
    </recommendedName>
    <alternativeName>
        <fullName evidence="15">DNA-(apurinic or apyrimidinic site) lyase MutM</fullName>
        <shortName evidence="15">AP lyase MutM</shortName>
        <ecNumber evidence="15">4.2.99.18</ecNumber>
    </alternativeName>
</protein>
<evidence type="ECO:0000256" key="15">
    <source>
        <dbReference type="HAMAP-Rule" id="MF_00103"/>
    </source>
</evidence>
<dbReference type="PROSITE" id="PS51066">
    <property type="entry name" value="ZF_FPG_2"/>
    <property type="match status" value="1"/>
</dbReference>
<evidence type="ECO:0000259" key="17">
    <source>
        <dbReference type="PROSITE" id="PS51068"/>
    </source>
</evidence>
<organism evidence="18 19">
    <name type="scientific">Aureimonas altamirensis</name>
    <dbReference type="NCBI Taxonomy" id="370622"/>
    <lineage>
        <taxon>Bacteria</taxon>
        <taxon>Pseudomonadati</taxon>
        <taxon>Pseudomonadota</taxon>
        <taxon>Alphaproteobacteria</taxon>
        <taxon>Hyphomicrobiales</taxon>
        <taxon>Aurantimonadaceae</taxon>
        <taxon>Aureimonas</taxon>
    </lineage>
</organism>
<dbReference type="NCBIfam" id="TIGR00577">
    <property type="entry name" value="fpg"/>
    <property type="match status" value="1"/>
</dbReference>
<dbReference type="EC" id="4.2.99.18" evidence="15"/>
<feature type="binding site" evidence="15">
    <location>
        <position position="105"/>
    </location>
    <ligand>
        <name>DNA</name>
        <dbReference type="ChEBI" id="CHEBI:16991"/>
    </ligand>
</feature>
<dbReference type="PROSITE" id="PS51068">
    <property type="entry name" value="FPG_CAT"/>
    <property type="match status" value="1"/>
</dbReference>
<keyword evidence="13 15" id="KW-0326">Glycosidase</keyword>
<reference evidence="18 19" key="1">
    <citation type="submission" date="2014-09" db="EMBL/GenBank/DDBJ databases">
        <title>Isolation and characterization of Aurantimonas altamirensis ON-56566 from clinical sample following a dog bite.</title>
        <authorList>
            <person name="Eshaghi A."/>
            <person name="Li A."/>
            <person name="Shahinas D."/>
            <person name="Bahn P."/>
            <person name="Kus J.V."/>
            <person name="Patel S.N."/>
        </authorList>
    </citation>
    <scope>NUCLEOTIDE SEQUENCE [LARGE SCALE GENOMIC DNA]</scope>
    <source>
        <strain evidence="18 19">ON-56566</strain>
    </source>
</reference>
<feature type="binding site" evidence="15">
    <location>
        <position position="171"/>
    </location>
    <ligand>
        <name>DNA</name>
        <dbReference type="ChEBI" id="CHEBI:16991"/>
    </ligand>
</feature>
<dbReference type="FunFam" id="1.10.8.50:FF:000003">
    <property type="entry name" value="Formamidopyrimidine-DNA glycosylase"/>
    <property type="match status" value="1"/>
</dbReference>
<gene>
    <name evidence="15" type="primary">mutM</name>
    <name evidence="15" type="synonym">fpg</name>
    <name evidence="18" type="ORF">LA66_18795</name>
</gene>
<dbReference type="AlphaFoldDB" id="A0A0B1Q3M4"/>
<keyword evidence="11 15" id="KW-0456">Lyase</keyword>
<evidence type="ECO:0000256" key="11">
    <source>
        <dbReference type="ARBA" id="ARBA00023239"/>
    </source>
</evidence>
<feature type="binding site" evidence="15">
    <location>
        <position position="128"/>
    </location>
    <ligand>
        <name>DNA</name>
        <dbReference type="ChEBI" id="CHEBI:16991"/>
    </ligand>
</feature>
<feature type="active site" description="Schiff-base intermediate with DNA" evidence="15">
    <location>
        <position position="2"/>
    </location>
</feature>
<evidence type="ECO:0000313" key="18">
    <source>
        <dbReference type="EMBL" id="KHJ53440.1"/>
    </source>
</evidence>
<keyword evidence="7 15" id="KW-0378">Hydrolase</keyword>
<evidence type="ECO:0000256" key="7">
    <source>
        <dbReference type="ARBA" id="ARBA00022801"/>
    </source>
</evidence>
<feature type="active site" description="Proton donor; for delta-elimination activity" evidence="15">
    <location>
        <position position="288"/>
    </location>
</feature>
<dbReference type="GO" id="GO:0034039">
    <property type="term" value="F:8-oxo-7,8-dihydroguanine DNA N-glycosylase activity"/>
    <property type="evidence" value="ECO:0007669"/>
    <property type="project" value="TreeGrafter"/>
</dbReference>
<keyword evidence="12 15" id="KW-0511">Multifunctional enzyme</keyword>
<dbReference type="GO" id="GO:0008270">
    <property type="term" value="F:zinc ion binding"/>
    <property type="evidence" value="ECO:0007669"/>
    <property type="project" value="UniProtKB-UniRule"/>
</dbReference>
<dbReference type="OrthoDB" id="9800855at2"/>
<evidence type="ECO:0000256" key="9">
    <source>
        <dbReference type="ARBA" id="ARBA00023125"/>
    </source>
</evidence>
<dbReference type="PANTHER" id="PTHR22993">
    <property type="entry name" value="FORMAMIDOPYRIMIDINE-DNA GLYCOSYLASE"/>
    <property type="match status" value="1"/>
</dbReference>
<dbReference type="InterPro" id="IPR010663">
    <property type="entry name" value="Znf_FPG/IleRS"/>
</dbReference>
<dbReference type="Gene3D" id="3.20.190.10">
    <property type="entry name" value="MutM-like, N-terminal"/>
    <property type="match status" value="1"/>
</dbReference>
<feature type="domain" description="FPG-type" evidence="16">
    <location>
        <begin position="262"/>
        <end position="298"/>
    </location>
</feature>
<dbReference type="PANTHER" id="PTHR22993:SF9">
    <property type="entry name" value="FORMAMIDOPYRIMIDINE-DNA GLYCOSYLASE"/>
    <property type="match status" value="1"/>
</dbReference>
<dbReference type="InterPro" id="IPR035937">
    <property type="entry name" value="FPG_N"/>
</dbReference>
<keyword evidence="9 15" id="KW-0238">DNA-binding</keyword>
<dbReference type="EC" id="3.2.2.23" evidence="15"/>
<comment type="subunit">
    <text evidence="3 15">Monomer.</text>
</comment>
<dbReference type="Proteomes" id="UP000030826">
    <property type="component" value="Unassembled WGS sequence"/>
</dbReference>
<name>A0A0B1Q3M4_9HYPH</name>
<dbReference type="SUPFAM" id="SSF57716">
    <property type="entry name" value="Glucocorticoid receptor-like (DNA-binding domain)"/>
    <property type="match status" value="1"/>
</dbReference>
<feature type="active site" description="Proton donor; for beta-elimination activity" evidence="15">
    <location>
        <position position="58"/>
    </location>
</feature>
<evidence type="ECO:0000259" key="16">
    <source>
        <dbReference type="PROSITE" id="PS51066"/>
    </source>
</evidence>
<evidence type="ECO:0000256" key="5">
    <source>
        <dbReference type="ARBA" id="ARBA00022763"/>
    </source>
</evidence>
<evidence type="ECO:0000256" key="1">
    <source>
        <dbReference type="ARBA" id="ARBA00001668"/>
    </source>
</evidence>
<keyword evidence="8 15" id="KW-0862">Zinc</keyword>
<dbReference type="EMBL" id="JRFJ01000006">
    <property type="protein sequence ID" value="KHJ53440.1"/>
    <property type="molecule type" value="Genomic_DNA"/>
</dbReference>